<dbReference type="GO" id="GO:0022857">
    <property type="term" value="F:transmembrane transporter activity"/>
    <property type="evidence" value="ECO:0007669"/>
    <property type="project" value="InterPro"/>
</dbReference>
<keyword evidence="10" id="KW-1185">Reference proteome</keyword>
<protein>
    <recommendedName>
        <fullName evidence="11">Biopolymer transport protein ExbD/TolR</fullName>
    </recommendedName>
</protein>
<sequence>MSTWRVRHEGSPHAVEVASAQRVLEGIRDGDWEATDEVRGPTDAGWSAIEDHPLFAETMAEMEQPSNEPPDETRLDMNPLIDVALVLLIFFILTATYATLRRAIELPPEPDKEGKTANKTIKMEDIKDRAFKVTVRVEEGGKPVIRIDGKTVSVDDLDREFQEHVKATGRKEMYADVAPDVPWGVEARLYDAAKGADIHQIYWPKGR</sequence>
<keyword evidence="5 8" id="KW-1133">Transmembrane helix</keyword>
<keyword evidence="4 7" id="KW-0812">Transmembrane</keyword>
<accession>A0A225DI81</accession>
<dbReference type="GO" id="GO:0005886">
    <property type="term" value="C:plasma membrane"/>
    <property type="evidence" value="ECO:0007669"/>
    <property type="project" value="UniProtKB-SubCell"/>
</dbReference>
<keyword evidence="7" id="KW-0653">Protein transport</keyword>
<dbReference type="Proteomes" id="UP000214646">
    <property type="component" value="Unassembled WGS sequence"/>
</dbReference>
<evidence type="ECO:0000256" key="1">
    <source>
        <dbReference type="ARBA" id="ARBA00004162"/>
    </source>
</evidence>
<keyword evidence="3" id="KW-1003">Cell membrane</keyword>
<evidence type="ECO:0000256" key="7">
    <source>
        <dbReference type="RuleBase" id="RU003879"/>
    </source>
</evidence>
<evidence type="ECO:0008006" key="11">
    <source>
        <dbReference type="Google" id="ProtNLM"/>
    </source>
</evidence>
<evidence type="ECO:0000256" key="4">
    <source>
        <dbReference type="ARBA" id="ARBA00022692"/>
    </source>
</evidence>
<reference evidence="10" key="1">
    <citation type="submission" date="2017-06" db="EMBL/GenBank/DDBJ databases">
        <title>Genome analysis of Fimbriiglobus ruber SP5, the first member of the order Planctomycetales with confirmed chitinolytic capability.</title>
        <authorList>
            <person name="Ravin N.V."/>
            <person name="Rakitin A.L."/>
            <person name="Ivanova A.A."/>
            <person name="Beletsky A.V."/>
            <person name="Kulichevskaya I.S."/>
            <person name="Mardanov A.V."/>
            <person name="Dedysh S.N."/>
        </authorList>
    </citation>
    <scope>NUCLEOTIDE SEQUENCE [LARGE SCALE GENOMIC DNA]</scope>
    <source>
        <strain evidence="10">SP5</strain>
    </source>
</reference>
<proteinExistence type="inferred from homology"/>
<dbReference type="GO" id="GO:0015031">
    <property type="term" value="P:protein transport"/>
    <property type="evidence" value="ECO:0007669"/>
    <property type="project" value="UniProtKB-KW"/>
</dbReference>
<evidence type="ECO:0000256" key="5">
    <source>
        <dbReference type="ARBA" id="ARBA00022989"/>
    </source>
</evidence>
<evidence type="ECO:0000313" key="10">
    <source>
        <dbReference type="Proteomes" id="UP000214646"/>
    </source>
</evidence>
<evidence type="ECO:0000256" key="2">
    <source>
        <dbReference type="ARBA" id="ARBA00005811"/>
    </source>
</evidence>
<evidence type="ECO:0000256" key="6">
    <source>
        <dbReference type="ARBA" id="ARBA00023136"/>
    </source>
</evidence>
<dbReference type="Pfam" id="PF02472">
    <property type="entry name" value="ExbD"/>
    <property type="match status" value="1"/>
</dbReference>
<dbReference type="RefSeq" id="WP_088258100.1">
    <property type="nucleotide sequence ID" value="NZ_NIDE01000014.1"/>
</dbReference>
<comment type="subcellular location">
    <subcellularLocation>
        <location evidence="1">Cell membrane</location>
        <topology evidence="1">Single-pass membrane protein</topology>
    </subcellularLocation>
    <subcellularLocation>
        <location evidence="7">Cell membrane</location>
        <topology evidence="7">Single-pass type II membrane protein</topology>
    </subcellularLocation>
</comment>
<evidence type="ECO:0000256" key="3">
    <source>
        <dbReference type="ARBA" id="ARBA00022475"/>
    </source>
</evidence>
<dbReference type="AlphaFoldDB" id="A0A225DI81"/>
<evidence type="ECO:0000256" key="8">
    <source>
        <dbReference type="SAM" id="Phobius"/>
    </source>
</evidence>
<dbReference type="EMBL" id="NIDE01000014">
    <property type="protein sequence ID" value="OWK38268.1"/>
    <property type="molecule type" value="Genomic_DNA"/>
</dbReference>
<organism evidence="9 10">
    <name type="scientific">Fimbriiglobus ruber</name>
    <dbReference type="NCBI Taxonomy" id="1908690"/>
    <lineage>
        <taxon>Bacteria</taxon>
        <taxon>Pseudomonadati</taxon>
        <taxon>Planctomycetota</taxon>
        <taxon>Planctomycetia</taxon>
        <taxon>Gemmatales</taxon>
        <taxon>Gemmataceae</taxon>
        <taxon>Fimbriiglobus</taxon>
    </lineage>
</organism>
<dbReference type="PANTHER" id="PTHR30558">
    <property type="entry name" value="EXBD MEMBRANE COMPONENT OF PMF-DRIVEN MACROMOLECULE IMPORT SYSTEM"/>
    <property type="match status" value="1"/>
</dbReference>
<keyword evidence="7" id="KW-0813">Transport</keyword>
<evidence type="ECO:0000313" key="9">
    <source>
        <dbReference type="EMBL" id="OWK38268.1"/>
    </source>
</evidence>
<name>A0A225DI81_9BACT</name>
<gene>
    <name evidence="9" type="ORF">FRUB_07388</name>
</gene>
<dbReference type="OrthoDB" id="278938at2"/>
<feature type="transmembrane region" description="Helical" evidence="8">
    <location>
        <begin position="80"/>
        <end position="100"/>
    </location>
</feature>
<comment type="similarity">
    <text evidence="2 7">Belongs to the ExbD/TolR family.</text>
</comment>
<comment type="caution">
    <text evidence="9">The sequence shown here is derived from an EMBL/GenBank/DDBJ whole genome shotgun (WGS) entry which is preliminary data.</text>
</comment>
<keyword evidence="6 8" id="KW-0472">Membrane</keyword>
<dbReference type="InterPro" id="IPR003400">
    <property type="entry name" value="ExbD"/>
</dbReference>